<evidence type="ECO:0000313" key="1">
    <source>
        <dbReference type="EMBL" id="KAI0032257.1"/>
    </source>
</evidence>
<reference evidence="1" key="1">
    <citation type="submission" date="2021-02" db="EMBL/GenBank/DDBJ databases">
        <authorList>
            <consortium name="DOE Joint Genome Institute"/>
            <person name="Ahrendt S."/>
            <person name="Looney B.P."/>
            <person name="Miyauchi S."/>
            <person name="Morin E."/>
            <person name="Drula E."/>
            <person name="Courty P.E."/>
            <person name="Chicoki N."/>
            <person name="Fauchery L."/>
            <person name="Kohler A."/>
            <person name="Kuo A."/>
            <person name="Labutti K."/>
            <person name="Pangilinan J."/>
            <person name="Lipzen A."/>
            <person name="Riley R."/>
            <person name="Andreopoulos W."/>
            <person name="He G."/>
            <person name="Johnson J."/>
            <person name="Barry K.W."/>
            <person name="Grigoriev I.V."/>
            <person name="Nagy L."/>
            <person name="Hibbett D."/>
            <person name="Henrissat B."/>
            <person name="Matheny P.B."/>
            <person name="Labbe J."/>
            <person name="Martin F."/>
        </authorList>
    </citation>
    <scope>NUCLEOTIDE SEQUENCE</scope>
    <source>
        <strain evidence="1">EC-137</strain>
    </source>
</reference>
<accession>A0ACB8QKQ2</accession>
<sequence length="144" mass="15450">MSTDATAPTNEYVPLSLRRIHVCSDSCRNAGVTAHVDASAALEAANATPSKGKGREHAEDELMDDDDDEDDEDDEEAEAEDGEEDYAEIDPSAIIASGTRRTRGVKIDYTSPEALAKAGLKSDEADDDAAEDSFVAHDDDMQED</sequence>
<proteinExistence type="predicted"/>
<protein>
    <submittedName>
        <fullName evidence="1">Uncharacterized protein</fullName>
    </submittedName>
</protein>
<gene>
    <name evidence="1" type="ORF">K488DRAFT_50346</name>
</gene>
<organism evidence="1 2">
    <name type="scientific">Vararia minispora EC-137</name>
    <dbReference type="NCBI Taxonomy" id="1314806"/>
    <lineage>
        <taxon>Eukaryota</taxon>
        <taxon>Fungi</taxon>
        <taxon>Dikarya</taxon>
        <taxon>Basidiomycota</taxon>
        <taxon>Agaricomycotina</taxon>
        <taxon>Agaricomycetes</taxon>
        <taxon>Russulales</taxon>
        <taxon>Lachnocladiaceae</taxon>
        <taxon>Vararia</taxon>
    </lineage>
</organism>
<name>A0ACB8QKQ2_9AGAM</name>
<reference evidence="1" key="2">
    <citation type="journal article" date="2022" name="New Phytol.">
        <title>Evolutionary transition to the ectomycorrhizal habit in the genomes of a hyperdiverse lineage of mushroom-forming fungi.</title>
        <authorList>
            <person name="Looney B."/>
            <person name="Miyauchi S."/>
            <person name="Morin E."/>
            <person name="Drula E."/>
            <person name="Courty P.E."/>
            <person name="Kohler A."/>
            <person name="Kuo A."/>
            <person name="LaButti K."/>
            <person name="Pangilinan J."/>
            <person name="Lipzen A."/>
            <person name="Riley R."/>
            <person name="Andreopoulos W."/>
            <person name="He G."/>
            <person name="Johnson J."/>
            <person name="Nolan M."/>
            <person name="Tritt A."/>
            <person name="Barry K.W."/>
            <person name="Grigoriev I.V."/>
            <person name="Nagy L.G."/>
            <person name="Hibbett D."/>
            <person name="Henrissat B."/>
            <person name="Matheny P.B."/>
            <person name="Labbe J."/>
            <person name="Martin F.M."/>
        </authorList>
    </citation>
    <scope>NUCLEOTIDE SEQUENCE</scope>
    <source>
        <strain evidence="1">EC-137</strain>
    </source>
</reference>
<comment type="caution">
    <text evidence="1">The sequence shown here is derived from an EMBL/GenBank/DDBJ whole genome shotgun (WGS) entry which is preliminary data.</text>
</comment>
<dbReference type="EMBL" id="MU273552">
    <property type="protein sequence ID" value="KAI0032257.1"/>
    <property type="molecule type" value="Genomic_DNA"/>
</dbReference>
<evidence type="ECO:0000313" key="2">
    <source>
        <dbReference type="Proteomes" id="UP000814128"/>
    </source>
</evidence>
<dbReference type="Proteomes" id="UP000814128">
    <property type="component" value="Unassembled WGS sequence"/>
</dbReference>
<keyword evidence="2" id="KW-1185">Reference proteome</keyword>